<evidence type="ECO:0000259" key="2">
    <source>
        <dbReference type="Pfam" id="PF06057"/>
    </source>
</evidence>
<dbReference type="RefSeq" id="WP_245137794.1">
    <property type="nucleotide sequence ID" value="NZ_CP128477.1"/>
</dbReference>
<keyword evidence="4" id="KW-1185">Reference proteome</keyword>
<accession>A0ABT0D4U4</accession>
<dbReference type="EMBL" id="JALAYX010000005">
    <property type="protein sequence ID" value="MCJ8240416.1"/>
    <property type="molecule type" value="Genomic_DNA"/>
</dbReference>
<comment type="caution">
    <text evidence="3">The sequence shown here is derived from an EMBL/GenBank/DDBJ whole genome shotgun (WGS) entry which is preliminary data.</text>
</comment>
<dbReference type="Proteomes" id="UP001522662">
    <property type="component" value="Unassembled WGS sequence"/>
</dbReference>
<proteinExistence type="predicted"/>
<dbReference type="Pfam" id="PF06057">
    <property type="entry name" value="VirJ"/>
    <property type="match status" value="1"/>
</dbReference>
<feature type="chain" id="PRO_5045248045" evidence="1">
    <location>
        <begin position="36"/>
        <end position="473"/>
    </location>
</feature>
<reference evidence="3 4" key="1">
    <citation type="submission" date="2022-03" db="EMBL/GenBank/DDBJ databases">
        <title>Rhizobium SSM4.3 sp. nov., isolated from Sediment (Gouqi Island).</title>
        <authorList>
            <person name="Chen G."/>
        </authorList>
    </citation>
    <scope>NUCLEOTIDE SEQUENCE [LARGE SCALE GENOMIC DNA]</scope>
    <source>
        <strain evidence="3 4">SSM4.3</strain>
        <plasmid evidence="3">unnamed</plasmid>
    </source>
</reference>
<dbReference type="InterPro" id="IPR011225">
    <property type="entry name" value="IV_sec_VirJ"/>
</dbReference>
<sequence>MWIGASVAKCSSLRRRLTAAVFLLSVMAGGAPATASSDGIVSLPQDHIATPDDHRISGVVVLISDANGWDMAEQAALEAVVAGGAIGVGVDLRTWRTALARETARECLFLPADIERLTRQLHRSHQADFYRPPRIIGFGEGGALALAIAAQTPNRSFAETIGETVAVDPTQAVMLPKPLCTPAPRQETADGTAYGLSPGPLPNPIRITFSSLADDTSRHHAQSLQTSHPDVVIARGDGDAAPILSTEAADLVARLAPDDEALDLPLVEDLVTPTHDTVAIFYSGDGGWREIDQRISARLNAKGIPVVGVDALRYFWSEKTPEATAADLSTIIDHYRARLGVRNVVLIGYSFGANILPRVYNLLPEADRKSVTLLSLLALSRQADFEIAVSGWLGAAGAGKHGDPVDHLAGVEAAKIQCVYGLDEEDTGCPALEPRVRDGLELIARPGGHHFDENYELLADGIFARARQAGAVD</sequence>
<dbReference type="PIRSF" id="PIRSF029063">
    <property type="entry name" value="IV_sec_VirJ"/>
    <property type="match status" value="1"/>
</dbReference>
<keyword evidence="1" id="KW-0732">Signal</keyword>
<dbReference type="InterPro" id="IPR010333">
    <property type="entry name" value="VirJ"/>
</dbReference>
<feature type="domain" description="Bacterial virulence" evidence="2">
    <location>
        <begin position="276"/>
        <end position="467"/>
    </location>
</feature>
<dbReference type="InterPro" id="IPR029058">
    <property type="entry name" value="AB_hydrolase_fold"/>
</dbReference>
<keyword evidence="3" id="KW-0614">Plasmid</keyword>
<evidence type="ECO:0000313" key="3">
    <source>
        <dbReference type="EMBL" id="MCJ8240416.1"/>
    </source>
</evidence>
<geneLocation type="plasmid" evidence="3">
    <name>unnamed</name>
</geneLocation>
<protein>
    <submittedName>
        <fullName evidence="3">Virulence factor family protein</fullName>
    </submittedName>
</protein>
<dbReference type="Gene3D" id="3.40.50.1820">
    <property type="entry name" value="alpha/beta hydrolase"/>
    <property type="match status" value="1"/>
</dbReference>
<organism evidence="3 4">
    <name type="scientific">Peteryoungia algae</name>
    <dbReference type="NCBI Taxonomy" id="2919917"/>
    <lineage>
        <taxon>Bacteria</taxon>
        <taxon>Pseudomonadati</taxon>
        <taxon>Pseudomonadota</taxon>
        <taxon>Alphaproteobacteria</taxon>
        <taxon>Hyphomicrobiales</taxon>
        <taxon>Rhizobiaceae</taxon>
        <taxon>Peteryoungia</taxon>
    </lineage>
</organism>
<feature type="signal peptide" evidence="1">
    <location>
        <begin position="1"/>
        <end position="35"/>
    </location>
</feature>
<gene>
    <name evidence="3" type="ORF">MKJ03_18945</name>
</gene>
<evidence type="ECO:0000256" key="1">
    <source>
        <dbReference type="SAM" id="SignalP"/>
    </source>
</evidence>
<name>A0ABT0D4U4_9HYPH</name>
<dbReference type="SUPFAM" id="SSF53474">
    <property type="entry name" value="alpha/beta-Hydrolases"/>
    <property type="match status" value="2"/>
</dbReference>
<evidence type="ECO:0000313" key="4">
    <source>
        <dbReference type="Proteomes" id="UP001522662"/>
    </source>
</evidence>